<dbReference type="InterPro" id="IPR008620">
    <property type="entry name" value="FixH"/>
</dbReference>
<dbReference type="AlphaFoldDB" id="A0A346NM75"/>
<feature type="transmembrane region" description="Helical" evidence="1">
    <location>
        <begin position="12"/>
        <end position="33"/>
    </location>
</feature>
<dbReference type="OrthoDB" id="5295180at2"/>
<dbReference type="RefSeq" id="WP_108568078.1">
    <property type="nucleotide sequence ID" value="NZ_CP031769.1"/>
</dbReference>
<keyword evidence="1" id="KW-0472">Membrane</keyword>
<gene>
    <name evidence="2" type="ORF">D0Y50_09760</name>
</gene>
<dbReference type="Proteomes" id="UP000262073">
    <property type="component" value="Chromosome"/>
</dbReference>
<dbReference type="KEGG" id="salm:D0Y50_09760"/>
<protein>
    <recommendedName>
        <fullName evidence="4">Nitrogen fixation protein FixH</fullName>
    </recommendedName>
</protein>
<reference evidence="2 3" key="1">
    <citation type="submission" date="2018-08" db="EMBL/GenBank/DDBJ databases">
        <title>Salinimonas sediminis sp. nov., a piezophilic bacterium isolated from a deep-sea sediment sample from the New Britain Trench.</title>
        <authorList>
            <person name="Cao J."/>
        </authorList>
    </citation>
    <scope>NUCLEOTIDE SEQUENCE [LARGE SCALE GENOMIC DNA]</scope>
    <source>
        <strain evidence="2 3">N102</strain>
    </source>
</reference>
<evidence type="ECO:0000256" key="1">
    <source>
        <dbReference type="SAM" id="Phobius"/>
    </source>
</evidence>
<name>A0A346NM75_9ALTE</name>
<dbReference type="EMBL" id="CP031769">
    <property type="protein sequence ID" value="AXR06632.1"/>
    <property type="molecule type" value="Genomic_DNA"/>
</dbReference>
<evidence type="ECO:0008006" key="4">
    <source>
        <dbReference type="Google" id="ProtNLM"/>
    </source>
</evidence>
<keyword evidence="1" id="KW-0812">Transmembrane</keyword>
<accession>A0A346NM75</accession>
<keyword evidence="1" id="KW-1133">Transmembrane helix</keyword>
<keyword evidence="3" id="KW-1185">Reference proteome</keyword>
<organism evidence="2 3">
    <name type="scientific">Salinimonas sediminis</name>
    <dbReference type="NCBI Taxonomy" id="2303538"/>
    <lineage>
        <taxon>Bacteria</taxon>
        <taxon>Pseudomonadati</taxon>
        <taxon>Pseudomonadota</taxon>
        <taxon>Gammaproteobacteria</taxon>
        <taxon>Alteromonadales</taxon>
        <taxon>Alteromonadaceae</taxon>
        <taxon>Alteromonas/Salinimonas group</taxon>
        <taxon>Salinimonas</taxon>
    </lineage>
</organism>
<dbReference type="Pfam" id="PF05751">
    <property type="entry name" value="FixH"/>
    <property type="match status" value="1"/>
</dbReference>
<evidence type="ECO:0000313" key="3">
    <source>
        <dbReference type="Proteomes" id="UP000262073"/>
    </source>
</evidence>
<sequence>MYIPWYKQFWPWFFILVPVITLMMGGLMLYLAINTQDSLVVDDYYKEGRTINASLAREQEAKVRNIRTTLTFQEGAVALRFDSGAPTHGEAVKLTLYHTTLAERDISLLLTRDANGVYRGYTQMAVNGKWRITVEPVDLSWKLQKTVFLPSAKPVSVTP</sequence>
<evidence type="ECO:0000313" key="2">
    <source>
        <dbReference type="EMBL" id="AXR06632.1"/>
    </source>
</evidence>
<proteinExistence type="predicted"/>